<dbReference type="RefSeq" id="WP_128493567.1">
    <property type="nucleotide sequence ID" value="NZ_RZNB01000001.1"/>
</dbReference>
<dbReference type="EMBL" id="RZNB01000001">
    <property type="protein sequence ID" value="RWZ52724.1"/>
    <property type="molecule type" value="Genomic_DNA"/>
</dbReference>
<keyword evidence="3" id="KW-1185">Reference proteome</keyword>
<dbReference type="Proteomes" id="UP000288547">
    <property type="component" value="Unassembled WGS sequence"/>
</dbReference>
<gene>
    <name evidence="2" type="ORF">ELQ90_01900</name>
</gene>
<evidence type="ECO:0000313" key="3">
    <source>
        <dbReference type="Proteomes" id="UP000288547"/>
    </source>
</evidence>
<protein>
    <submittedName>
        <fullName evidence="2">Uncharacterized protein</fullName>
    </submittedName>
</protein>
<dbReference type="OrthoDB" id="9941353at2"/>
<comment type="caution">
    <text evidence="2">The sequence shown here is derived from an EMBL/GenBank/DDBJ whole genome shotgun (WGS) entry which is preliminary data.</text>
</comment>
<feature type="region of interest" description="Disordered" evidence="1">
    <location>
        <begin position="1"/>
        <end position="37"/>
    </location>
</feature>
<dbReference type="AlphaFoldDB" id="A0A444PXX7"/>
<proteinExistence type="predicted"/>
<evidence type="ECO:0000313" key="2">
    <source>
        <dbReference type="EMBL" id="RWZ52724.1"/>
    </source>
</evidence>
<evidence type="ECO:0000256" key="1">
    <source>
        <dbReference type="SAM" id="MobiDB-lite"/>
    </source>
</evidence>
<feature type="compositionally biased region" description="Basic and acidic residues" evidence="1">
    <location>
        <begin position="11"/>
        <end position="25"/>
    </location>
</feature>
<accession>A0A444PXX7</accession>
<reference evidence="2 3" key="1">
    <citation type="submission" date="2018-12" db="EMBL/GenBank/DDBJ databases">
        <authorList>
            <person name="Li F."/>
        </authorList>
    </citation>
    <scope>NUCLEOTIDE SEQUENCE [LARGE SCALE GENOMIC DNA]</scope>
    <source>
        <strain evidence="2 3">11W25H-1</strain>
    </source>
</reference>
<name>A0A444PXX7_9MICO</name>
<feature type="compositionally biased region" description="Basic and acidic residues" evidence="1">
    <location>
        <begin position="67"/>
        <end position="81"/>
    </location>
</feature>
<sequence length="81" mass="8846">MSTSEPFMPAHEPRRDEDPRDREIDSDVDSDVNETTGVPDAVADAALVAEPHGRPSALRTPSPGHRLGPEDLERELNDSTD</sequence>
<organism evidence="2 3">
    <name type="scientific">Labedella phragmitis</name>
    <dbReference type="NCBI Taxonomy" id="2498849"/>
    <lineage>
        <taxon>Bacteria</taxon>
        <taxon>Bacillati</taxon>
        <taxon>Actinomycetota</taxon>
        <taxon>Actinomycetes</taxon>
        <taxon>Micrococcales</taxon>
        <taxon>Microbacteriaceae</taxon>
        <taxon>Labedella</taxon>
    </lineage>
</organism>
<feature type="region of interest" description="Disordered" evidence="1">
    <location>
        <begin position="50"/>
        <end position="81"/>
    </location>
</feature>